<keyword evidence="3" id="KW-1185">Reference proteome</keyword>
<evidence type="ECO:0000256" key="1">
    <source>
        <dbReference type="SAM" id="MobiDB-lite"/>
    </source>
</evidence>
<comment type="caution">
    <text evidence="2">The sequence shown here is derived from an EMBL/GenBank/DDBJ whole genome shotgun (WGS) entry which is preliminary data.</text>
</comment>
<evidence type="ECO:0000313" key="3">
    <source>
        <dbReference type="Proteomes" id="UP001221142"/>
    </source>
</evidence>
<feature type="region of interest" description="Disordered" evidence="1">
    <location>
        <begin position="62"/>
        <end position="284"/>
    </location>
</feature>
<reference evidence="2" key="1">
    <citation type="submission" date="2023-03" db="EMBL/GenBank/DDBJ databases">
        <title>Massive genome expansion in bonnet fungi (Mycena s.s.) driven by repeated elements and novel gene families across ecological guilds.</title>
        <authorList>
            <consortium name="Lawrence Berkeley National Laboratory"/>
            <person name="Harder C.B."/>
            <person name="Miyauchi S."/>
            <person name="Viragh M."/>
            <person name="Kuo A."/>
            <person name="Thoen E."/>
            <person name="Andreopoulos B."/>
            <person name="Lu D."/>
            <person name="Skrede I."/>
            <person name="Drula E."/>
            <person name="Henrissat B."/>
            <person name="Morin E."/>
            <person name="Kohler A."/>
            <person name="Barry K."/>
            <person name="LaButti K."/>
            <person name="Morin E."/>
            <person name="Salamov A."/>
            <person name="Lipzen A."/>
            <person name="Mereny Z."/>
            <person name="Hegedus B."/>
            <person name="Baldrian P."/>
            <person name="Stursova M."/>
            <person name="Weitz H."/>
            <person name="Taylor A."/>
            <person name="Grigoriev I.V."/>
            <person name="Nagy L.G."/>
            <person name="Martin F."/>
            <person name="Kauserud H."/>
        </authorList>
    </citation>
    <scope>NUCLEOTIDE SEQUENCE</scope>
    <source>
        <strain evidence="2">9284</strain>
    </source>
</reference>
<evidence type="ECO:0000313" key="2">
    <source>
        <dbReference type="EMBL" id="KAJ7623301.1"/>
    </source>
</evidence>
<dbReference type="EMBL" id="JARKIF010000014">
    <property type="protein sequence ID" value="KAJ7623301.1"/>
    <property type="molecule type" value="Genomic_DNA"/>
</dbReference>
<organism evidence="2 3">
    <name type="scientific">Roridomyces roridus</name>
    <dbReference type="NCBI Taxonomy" id="1738132"/>
    <lineage>
        <taxon>Eukaryota</taxon>
        <taxon>Fungi</taxon>
        <taxon>Dikarya</taxon>
        <taxon>Basidiomycota</taxon>
        <taxon>Agaricomycotina</taxon>
        <taxon>Agaricomycetes</taxon>
        <taxon>Agaricomycetidae</taxon>
        <taxon>Agaricales</taxon>
        <taxon>Marasmiineae</taxon>
        <taxon>Mycenaceae</taxon>
        <taxon>Roridomyces</taxon>
    </lineage>
</organism>
<feature type="compositionally biased region" description="Low complexity" evidence="1">
    <location>
        <begin position="134"/>
        <end position="162"/>
    </location>
</feature>
<feature type="compositionally biased region" description="Polar residues" evidence="1">
    <location>
        <begin position="358"/>
        <end position="369"/>
    </location>
</feature>
<dbReference type="Proteomes" id="UP001221142">
    <property type="component" value="Unassembled WGS sequence"/>
</dbReference>
<feature type="region of interest" description="Disordered" evidence="1">
    <location>
        <begin position="357"/>
        <end position="413"/>
    </location>
</feature>
<feature type="compositionally biased region" description="Low complexity" evidence="1">
    <location>
        <begin position="266"/>
        <end position="279"/>
    </location>
</feature>
<feature type="compositionally biased region" description="Polar residues" evidence="1">
    <location>
        <begin position="602"/>
        <end position="613"/>
    </location>
</feature>
<feature type="region of interest" description="Disordered" evidence="1">
    <location>
        <begin position="602"/>
        <end position="733"/>
    </location>
</feature>
<feature type="compositionally biased region" description="Pro residues" evidence="1">
    <location>
        <begin position="80"/>
        <end position="96"/>
    </location>
</feature>
<feature type="compositionally biased region" description="Low complexity" evidence="1">
    <location>
        <begin position="433"/>
        <end position="454"/>
    </location>
</feature>
<feature type="region of interest" description="Disordered" evidence="1">
    <location>
        <begin position="490"/>
        <end position="524"/>
    </location>
</feature>
<feature type="compositionally biased region" description="Basic and acidic residues" evidence="1">
    <location>
        <begin position="370"/>
        <end position="383"/>
    </location>
</feature>
<feature type="compositionally biased region" description="Low complexity" evidence="1">
    <location>
        <begin position="647"/>
        <end position="688"/>
    </location>
</feature>
<feature type="region of interest" description="Disordered" evidence="1">
    <location>
        <begin position="1"/>
        <end position="28"/>
    </location>
</feature>
<sequence length="749" mass="80214">MQEDGGFCSGSVGKHGRKDRRHGRRYSRSKYLKLASSVNSLFCSPMERPVPRPLLLETLEAFPSPPTFLPSPTPQSATFNPPPSKPPVGPLPPVPGPSRISDSDTLLFLASTGPSRSRRSSKLSSQENRDSFASTRSDSLLSASSTGSPRSSPRTPSSAAQSLHRPSLAFSIDEQTDDLLQGAPLQDIQKAPLDDDESTHVPKVMPSSSVRPARTPPRAHRESIALSSIAMPAPDDDGPDFDALPDGSRAPSPDIATILATTPRPRLSSLSASRRSLSSHGEPWEEEFIDDYGKPRASVYSESYPFGYDDEMDVASTEGPQILWDGDAPEDSDSDLDLHTSLPKVMVHHGFLSPRSKLVNTAASPSLTPSKEKPARDSRDTAQRRVRHRDGKTLAGGIGLTTGLGWSDSEDEDAPSALTHRISTLNLNRSSLGLSRSTSSMSLNSRPSRASSLSHAGFSRPASHARRTQSDYDVESEIDEFGAWRGNAPPTSWARRSEPRFSRVPSRSRITSMHTDDSGHTMDSATTQLSLPLMRSRSRVLRVMAADKEKPLPSTPGGSIRRTTSSASVGLVRPRAVTGVTPSMLPRTRDNHNADFAMKSTPQLVAPPSTTSIPPLPQPQLVKPQMRPLRLPSRIAGDRPAVPVPGLPTSSTSSSIASSTSSTSFSGLSASTSATSVSLLSPSPSTSLAYMNRTSSPYLRGPAPTTPTTPTTPLYDQQQSGIARPRPRTGTGMVYRTSGNPGVVRAVAL</sequence>
<dbReference type="AlphaFoldDB" id="A0AAD7BJQ7"/>
<name>A0AAD7BJQ7_9AGAR</name>
<proteinExistence type="predicted"/>
<feature type="region of interest" description="Disordered" evidence="1">
    <location>
        <begin position="433"/>
        <end position="473"/>
    </location>
</feature>
<feature type="compositionally biased region" description="Pro residues" evidence="1">
    <location>
        <begin position="63"/>
        <end position="73"/>
    </location>
</feature>
<feature type="compositionally biased region" description="Basic residues" evidence="1">
    <location>
        <begin position="14"/>
        <end position="28"/>
    </location>
</feature>
<accession>A0AAD7BJQ7</accession>
<gene>
    <name evidence="2" type="ORF">FB45DRAFT_101401</name>
</gene>
<protein>
    <submittedName>
        <fullName evidence="2">Uncharacterized protein</fullName>
    </submittedName>
</protein>